<protein>
    <recommendedName>
        <fullName evidence="2">BppU N-terminal domain-containing protein</fullName>
    </recommendedName>
</protein>
<feature type="domain" description="BppU N-terminal" evidence="2">
    <location>
        <begin position="18"/>
        <end position="150"/>
    </location>
</feature>
<feature type="compositionally biased region" description="Basic and acidic residues" evidence="1">
    <location>
        <begin position="167"/>
        <end position="246"/>
    </location>
</feature>
<gene>
    <name evidence="3" type="ORF">C1853_09225</name>
</gene>
<name>A0ABD7GIB3_EGGLN</name>
<evidence type="ECO:0000313" key="3">
    <source>
        <dbReference type="EMBL" id="RDC37626.1"/>
    </source>
</evidence>
<dbReference type="InterPro" id="IPR018913">
    <property type="entry name" value="BppU_N"/>
</dbReference>
<dbReference type="RefSeq" id="WP_114526798.1">
    <property type="nucleotide sequence ID" value="NZ_AP025575.1"/>
</dbReference>
<reference evidence="3 4" key="1">
    <citation type="journal article" date="2018" name="Elife">
        <title>Discovery and characterization of a prevalent human gut bacterial enzyme sufficient for the inactivation of a family of plant toxins.</title>
        <authorList>
            <person name="Koppel N."/>
            <person name="Bisanz J.E."/>
            <person name="Pandelia M.E."/>
            <person name="Turnbaugh P.J."/>
            <person name="Balskus E.P."/>
        </authorList>
    </citation>
    <scope>NUCLEOTIDE SEQUENCE [LARGE SCALE GENOMIC DNA]</scope>
    <source>
        <strain evidence="3 4">16A</strain>
    </source>
</reference>
<feature type="region of interest" description="Disordered" evidence="1">
    <location>
        <begin position="167"/>
        <end position="259"/>
    </location>
</feature>
<sequence length="351" mass="37563">MASKISEAWYLRPLTIDTAYQRAIEDMVASPEDAKGKGIDLTLKCNGEAVDTTGCTVILGWRNLNSGKSNSRLFDAVSAASGRWKVTYPTEMLTPGVVLARVIIKLSATGSVITSSREFRIIVEHSITNDITGGSNDDLSMFQQAVADLTATNDAVAKAETKRVEAEQARAAAEQERLRAESMRIDNESTRIDSETDRTTAESERAAAEKTRVVNEEGRTRSESERSRAESERAAAEEDRVSEFAELKSQSQSATNAADGAARKANAAADNANAAAATASNVVAEAVKALSQQDGDSEAAQIDALAKLLREDYGCFYLANTMWTKSSDTTYAANTITLACSTYASGNITLG</sequence>
<comment type="caution">
    <text evidence="3">The sequence shown here is derived from an EMBL/GenBank/DDBJ whole genome shotgun (WGS) entry which is preliminary data.</text>
</comment>
<accession>A0ABD7GIB3</accession>
<evidence type="ECO:0000259" key="2">
    <source>
        <dbReference type="Pfam" id="PF10651"/>
    </source>
</evidence>
<evidence type="ECO:0000313" key="4">
    <source>
        <dbReference type="Proteomes" id="UP000253915"/>
    </source>
</evidence>
<dbReference type="Pfam" id="PF10651">
    <property type="entry name" value="BppU_N"/>
    <property type="match status" value="1"/>
</dbReference>
<dbReference type="Gene3D" id="2.60.40.3350">
    <property type="match status" value="1"/>
</dbReference>
<dbReference type="AlphaFoldDB" id="A0ABD7GIB3"/>
<dbReference type="EMBL" id="PPUQ01000011">
    <property type="protein sequence ID" value="RDC37626.1"/>
    <property type="molecule type" value="Genomic_DNA"/>
</dbReference>
<proteinExistence type="predicted"/>
<evidence type="ECO:0000256" key="1">
    <source>
        <dbReference type="SAM" id="MobiDB-lite"/>
    </source>
</evidence>
<dbReference type="GeneID" id="69512426"/>
<organism evidence="3 4">
    <name type="scientific">Eggerthella lenta</name>
    <name type="common">Eubacterium lentum</name>
    <dbReference type="NCBI Taxonomy" id="84112"/>
    <lineage>
        <taxon>Bacteria</taxon>
        <taxon>Bacillati</taxon>
        <taxon>Actinomycetota</taxon>
        <taxon>Coriobacteriia</taxon>
        <taxon>Eggerthellales</taxon>
        <taxon>Eggerthellaceae</taxon>
        <taxon>Eggerthella</taxon>
    </lineage>
</organism>
<dbReference type="Proteomes" id="UP000253915">
    <property type="component" value="Unassembled WGS sequence"/>
</dbReference>